<dbReference type="SUPFAM" id="SSF51126">
    <property type="entry name" value="Pectin lyase-like"/>
    <property type="match status" value="1"/>
</dbReference>
<dbReference type="Pfam" id="PF13229">
    <property type="entry name" value="Beta_helix"/>
    <property type="match status" value="1"/>
</dbReference>
<dbReference type="EMBL" id="JACHLN010000002">
    <property type="protein sequence ID" value="MBB4838562.1"/>
    <property type="molecule type" value="Genomic_DNA"/>
</dbReference>
<evidence type="ECO:0000259" key="3">
    <source>
        <dbReference type="Pfam" id="PF13229"/>
    </source>
</evidence>
<comment type="caution">
    <text evidence="4">The sequence shown here is derived from an EMBL/GenBank/DDBJ whole genome shotgun (WGS) entry which is preliminary data.</text>
</comment>
<dbReference type="Proteomes" id="UP000575241">
    <property type="component" value="Unassembled WGS sequence"/>
</dbReference>
<feature type="chain" id="PRO_5030590524" description="Right handed beta helix domain-containing protein" evidence="2">
    <location>
        <begin position="31"/>
        <end position="5615"/>
    </location>
</feature>
<reference evidence="4 5" key="1">
    <citation type="submission" date="2020-08" db="EMBL/GenBank/DDBJ databases">
        <title>Functional genomics of gut bacteria from endangered species of beetles.</title>
        <authorList>
            <person name="Carlos-Shanley C."/>
        </authorList>
    </citation>
    <scope>NUCLEOTIDE SEQUENCE [LARGE SCALE GENOMIC DNA]</scope>
    <source>
        <strain evidence="4 5">S00224</strain>
    </source>
</reference>
<gene>
    <name evidence="4" type="ORF">HNP52_001631</name>
</gene>
<dbReference type="InterPro" id="IPR006626">
    <property type="entry name" value="PbH1"/>
</dbReference>
<dbReference type="RefSeq" id="WP_184165276.1">
    <property type="nucleotide sequence ID" value="NZ_JACHLN010000002.1"/>
</dbReference>
<accession>A0A7W7NS69</accession>
<evidence type="ECO:0000313" key="4">
    <source>
        <dbReference type="EMBL" id="MBB4838562.1"/>
    </source>
</evidence>
<feature type="region of interest" description="Disordered" evidence="1">
    <location>
        <begin position="267"/>
        <end position="290"/>
    </location>
</feature>
<keyword evidence="2" id="KW-0732">Signal</keyword>
<dbReference type="SMART" id="SM00710">
    <property type="entry name" value="PbH1"/>
    <property type="match status" value="58"/>
</dbReference>
<name>A0A7W7NS69_9SPHN</name>
<dbReference type="InterPro" id="IPR038177">
    <property type="entry name" value="IAT_beta_sf"/>
</dbReference>
<dbReference type="Gene3D" id="2.40.160.160">
    <property type="entry name" value="Inverse autotransporter, beta-domain"/>
    <property type="match status" value="1"/>
</dbReference>
<organism evidence="4 5">
    <name type="scientific">Sphingomonas kyeonggiensis</name>
    <dbReference type="NCBI Taxonomy" id="1268553"/>
    <lineage>
        <taxon>Bacteria</taxon>
        <taxon>Pseudomonadati</taxon>
        <taxon>Pseudomonadota</taxon>
        <taxon>Alphaproteobacteria</taxon>
        <taxon>Sphingomonadales</taxon>
        <taxon>Sphingomonadaceae</taxon>
        <taxon>Sphingomonas</taxon>
    </lineage>
</organism>
<feature type="signal peptide" evidence="2">
    <location>
        <begin position="1"/>
        <end position="30"/>
    </location>
</feature>
<feature type="domain" description="Right handed beta helix" evidence="3">
    <location>
        <begin position="413"/>
        <end position="516"/>
    </location>
</feature>
<protein>
    <recommendedName>
        <fullName evidence="3">Right handed beta helix domain-containing protein</fullName>
    </recommendedName>
</protein>
<keyword evidence="5" id="KW-1185">Reference proteome</keyword>
<dbReference type="InterPro" id="IPR039448">
    <property type="entry name" value="Beta_helix"/>
</dbReference>
<evidence type="ECO:0000256" key="1">
    <source>
        <dbReference type="SAM" id="MobiDB-lite"/>
    </source>
</evidence>
<evidence type="ECO:0000256" key="2">
    <source>
        <dbReference type="SAM" id="SignalP"/>
    </source>
</evidence>
<dbReference type="InterPro" id="IPR011050">
    <property type="entry name" value="Pectin_lyase_fold/virulence"/>
</dbReference>
<evidence type="ECO:0000313" key="5">
    <source>
        <dbReference type="Proteomes" id="UP000575241"/>
    </source>
</evidence>
<proteinExistence type="predicted"/>
<sequence>MQKLNRGRLLLSTCLSGVALAWAPGVQAQAQDKTPNWQPRAEVDARAADGSSQVSFELFTPVAQNDSNLLFVAGRIGTDERYDRNGSITIGGRGKIGEDVAIGVNAGVDFYKTDITSRDQTAVSFGLEGFTSVFDLHVNYRLPVNRRRTIGYVDPNASPAGVLSIENNRLIERKSGWRLEEVPLAGANAEIGATLPLGKRLSVRASGAGFDYRADAASKAYRGVRGGLELGIEDPLGTGGRFSLGAELQNDNRWGTQARGTVRLSIPLGRGSRDRSAGNSGLDRQMGERLRRDYVTPSGTRYTDLTSTSFAVDARTGVAFGGVYFTSGSGTAGAAGTSTATTTLSDAVTRAGANGIVVALGNAGNIASTGVTLATNQYLVGGASSVSVRHSDGSVSAFNFGGTNGVIVGSNAGGAAVTLGQGSVVRDVTVRGSGSGILANGVGGFALERVTIENTGAAGLTLNNTTGAVVIDGITIRGGAGAGVVVNGGSNVTLRNSTIGGGAGAIDINDAGGNLTTTLSSLTLSATGGTVLDIDGSGAGTVTVAGLSGINIAGGNGETGGFAARYVTFDSSTAAGVQAVNAGAMQVGTTTARVGGAGVTLTEVDGALSFTSLNIANNGGTGLTVANTKSGTFTLSNAAGTVDTTAGTALNLDPLFIDLTFSSVRSIGAAGAGIILSNVQGSGTGGNALTIGTLTITNSGQQGLYITGGSTGLVTIGGGAITNSGGASVQVGQSGVAGSGGTIGLNFGATITDAGAGPLVSLFNVGGAIRFTGAISGAGPITINGSLAGSSVTFAGATTITGSTSPALSLNNLAGSTTFSGLLTIASPAGTGIVIGNVPGGVTFGDVDITGLGAATGLNLTGTQGNVTFGTLDITGTGAAGSTGIDLTGATNTGAITISNPSVIQGVDIGVNLTNANITGSFRFGDANAADGLESRITANTVIVVAGMNATQGTYNFADVQLDGNTNNITGGSFTAYYVLAGATGAGTASDPGSISGAAASGAQYIVLLNNPNGGQDVIDTSVLVGGALNLTAGQSIVSFLNTDFFAVTGATVPANLIVSNLGPTGIVNTYAGSGAAILTSTTGTSTLNLANDSRVDGVIIHNDALGVGIVGSGVSNVIIRNSTVSGNGGAISLIDGGTAASATLTNLNLSASGGTVLNLSGAGAGTLNVSGTGINIVGTGTAQGLVANDVTVGTLSIGSVSTGAAGGIAAVQVTQVAGGTVNIGNVAVGGATAGVGLGVANNSATVTVGAVTATNTAGVGVVVSGNTGNVTLGAVTVSNTGSDGLRLTGNSGNVTVGAVTSNNAGGSGIRVSNTTGNATIGSASISGAADGIEVSNLSGSLTVGATSIANSTGVGILVNGVGGTLNFGATTIANSTGIELGAGSTGTISFGDTDITGLGANQTGVDARSSGGTVTFATLDITGVSTTGTRGIDLTGATFAGSLTVSNSSTITGVGTGVDLTNAAITGSFRYGDGSNTDADGAASTINAITPIAIGGLNQTVGSYNFSDVNLVGDITNLAINPVTVFFVEKDATGAGTKTDPGSLAAAAASGANYIVLLNNPTGGQDVLDVAALGTLTLGANQHLVGFLNGDTQAVGGGTPANLFLYGITPGIVTNPYLGSGAALLTNTGAGATVTLSSGSALDGLRIGGSGIGVSGIGVSNVSITNSIIAGNGGAISLLSGGVAASATLSNLTLSSTSTTGAAVLNLSGVGGGSLTLGGSGLNLAATGDARALAIDTVTLGSNLSFGTVTVQNSDGSGVSLANIGGTGNLGFTSINIGGTTAGGAGVSLSGNSAQISLGSVTTTSTAGDGIEILGNAGIVLLANFNITGANGAGLRINGLTGGFATLGGTIANSATGIELTDIDGQVIFMNTATIANPTGTGILLGAGSSGTIEFANVDITGLGAGTGLDARNVLGDVRFTTLDIAGTGDSASIGIDLTGATFASNLLVTDSSAITGVGTGVNLTNAAITGTFRFGDGSNTDANGAGSTISLSSTGVPIAITGLNAAIGTYNFADVNLTGDTSTLSTSATVYWVVENGTGDGSRNNPGSLQGALDANRDVIILLNNPTGGNDTIDALGVTKGAYTGTVVLSANQQLLGFLNGDTISLPGGAPANVVLYNIAQGVVTNPFAGSGAPTLTTTQGGGADTVRVTGNNLIDGVRITGAGTGIYGTGAANVTIRNSIISGGDSAIELASGVSAASAALSNLVLTTTGNSIPLALYALGGGSMTVTQLTNITITQGVGSQGAYLYGATFDADLATAGYQTVDASLFLGSASQRLTGNAVNLSNALGALNFTDLAIYNQSGAGILATGTGLTLTSAAGTIDTLNGAALSLTDTSIDLVLDGVTHAGTGNGITALNVTGAGIGGRALDVANLTITGAGNGISIGGTTTGSFAFGAASSISGTTGAAITIGTTTGPLNFTYAGSVSVTGASALLDVSGHAAGTVTFTGTSNLSATNGTGLNFSNADGTYAFNGTTTLNGGDAGIDILGGSAGTFTFGAGTTITNPSGAAINVASSTAGVTYLGTVNQSVGAALNVAAHATGTLNFSGATLNVSGGDGILFDNADGTYTFGSATLTGGAQIGITNGSAGTFTFGSGTSVTNAAGAGLFVSNSTANLTYSGQISQSLAALAAVDIGTHSGGTIDFTGATFNITGGTGISFFDADGTYSFGDLILSGGARLAILGGSAGTFTFGNVDITGLAANTTAVNLTGATGNVTFATLDITGASNTGTRGIDMTGSTTASNVIISGSSTITGVNIGVDLTNAAITGTFRYGDGSNTDANGAASAITAVTPLVIAGLNGGTGTYNFADVKLTGDTTNLSVSAYFVLEGATGIGTLTDPGSLAGAEASGATYIVLLNDPTGGSDTLDATAGAGGSLDLAGGQSLLGFRDTDSFMVDGGAPGNVLLFDVQAGLISNPFAGSGAPTLTASGANATVTLGGGNTIDGVVITNSGTGAGVLGNGAAAPIVIRNSSISGGAAGALRIYDNTANVTLALSNLTLAANGGNILNLDGSGTGTFTVTELANLNVLHTTETGGFIFNDLTFDSNTVAAGLQAVSAGALTLGTTASRITGDGLSLTNVTGTLNFTDLNIANNAGTGLTVANSKANDFLLGTTGGAIDTTNGTAINLDPLTIHMVLGSVRSTGGAYGILLDQVEGDFTVTGSVGINGAINTSIAIRNNTAQADPLDVHFQGGTILDSALTTGAGVSLTNNSGATVEFTGSLGIYTATGAGLTTSGGGTLSVTGAFNGIYTGDASALSLSGGTIGSGGLNFAQITAAPTAGIAVSATGVTLTGALNIGGLDIDGIGNAVSLSGLSGTGGVNFTGTLDLDTTGVGFNLSGAVGTVNIANVAGSSLTIDGASTGIRLNGVTSGTVNVATIASGGAASIGGTTSSTTAAIGIAASSGVTLNYGGTINATAGSALSVFSSSMLANLAGAITSATSGTAFSFTNAGGIYTMSGSVSHTGGAGVVVDAASTGNVSFLNASKTFSTGTNTAFSMAGSGTLSLLGGGLGITTTSGTGLSATAGTVAVQGTGNTITTATGQILGLTGVTSGSGGITFDALTATGTVANNGILLSNLTGAAFNGGTVNIGGTSGAANDGIKVATGTAAITFGATTIGTAGSNAIELLNSGSAVTFGTMDLSGANGSTVVIAGSTGPVTLGTGTITATGAANYAVSLTGGTGDVTIGSALDGTNLVQVVDHETGTVTFSGNMASTVSGISVTNVNSGLITFTGQTLALNATGTGVTLAGNSGGTIDFNMGAGGNGLDIVSTGTGFSAGSGGTIIVRGVGNSISTTGTGTALSLQNVTIGANGFTFDSVTANGATVGILLNGVGTSAPALSLGTVNLQGITSRGIDVTGILGAGLTITDLDIGLNSNSAVAFDLNGATLSAPIVIGDFDVTNSGGAGTSIGVDLRNTLGGASILLGGQSGASSSIAGVGTGIYLNASTNALFTYGDGESGTDTGSTISATTAIDATNAPTVGTYDFRDVSFSGSPGAGFGLNKIYFVDADGATGGGNGSGADGTNPMTLAAAELAAAAQDMIVLINNGSAISAAGSNGNDSLVLASDVQVRGFGDGVGGGAGTGSAPINITLTVPSTILLSGGTSFNIADPTGNGAATLTSAAGSNVITLGASNNHLSGFILDGLSTANRGIKDNGAGATNTLIDYMTIRNFVTRGIEITPSTNTTVDNVVFANNPSDLFFNAAGTVITNVTSNGATGTSMTLVNTTGTTTLTNVNINSASAGILFSASGGTINATNVDIGVTNGAGLTIAGGTGSFNFDSTSSISQAGAGAALGVNGGHVTGTLAYAGTITASNGNGLQFDNADGTYNFTGTTTLAGGDAGIDILNGSGGTFSFGTNTTITSPTGTAFNVSGSTAAITYSGSITQANNAALVSFLNHSGGTVTFQTGTLGATNGTGLQFDNADATYNFNGTTTLNGGDAGIDVLNGSGGTFNFSTGTSITSPTGTAFNVSGSTAAVTYSGNITQANNAALVNVLNHSAGTLTFQTGTLSATNGTGLQFNNADGTYNFTGTTTLNGGDAGIDIVNGSDGTYGFGAGTSITHAAAGDAFVLTDSNSNLTYAGSVSDSNGYAVRIDNHDAGTVTFGGTSAITSSGANALGLSLTNSNGGTVNFNGTTTLSTQANNAVTLSANAGSTIAFSSVGSTLGITTTSGTAFTISGGGTINATGPNSTITTGSGTIFDISNASAVTTTLGMTFTSASNTLGTNGILISRTAGTLTGSVTVNAGSITATSRGIDVDGGTLSLDYAGSVATSGVTGRSVEVTNITGGAISVPGNLTDNALGINIANNSGGSINFTGQSITLNTVANANAVTLASNTGTNITFSSAAGGNGVDITASGTGNGIDFTGGGSLIVYSTGNSIQTATGQILNLVNGSVGSLGLVFDSLTSTGSTNGSAINISNVDGTGTLSATTVSIAGTTGATADGIFYGGGSAMNVNLGTVTIANTGDEGIEINGAGNGTFTAGSVTINNTAGNGVEINGSTNTVNLAAGAIGATNDPTGFGVYILNGTGGISIASSITKTTGNSVVFVDNHETGNISFSGAISATGGLNNGIVVQNVNSGTISFLGNTTLSTGANTALNLLNNTGGTISFPNGGLAITTTTGTGFSATGGGTVSTAGSGNTISSGAGTALNVVNTTIGSSGLRFQSISSNGASSGIILNNTGSSGGINVTGTGAAGSGGTIQNASGDGISLTSTENVRLAYMNVTNNLGDGIGGSNINGFLIDNMLISGNGTDSGTDESGINIAELTGTASGGARPTGIFNSTIQNNNEFEVQITNSTGTLTNFQVVNSTFASNGVGINGNGTSPHGNIFNFLGTGTSAMGISVSGSNFTGNWNAASPPTTIVGSGLFADSSGTSMTVQVSGSAFTNTNNGINVSTGPGSTTLTYNIDNNTFVGTRSTAINDFQNGNAPFTRTVNGRITNNIIGNNAVTNSGSNVGAGISIANEGGVNANYYINGNTIQQIQTSQGIVVNVGLVGQATGNLTTNVTITNNTIRNINGSRGLVVNNNQNTGGFPTVNVSISGNSFSGIAGQAGNGQYLRLSASGGGTINVTQGQATASAIASELDDANGFNDTTKISIGTGTFNYGQPAPTLPPASVPLP</sequence>